<keyword evidence="5 7" id="KW-0186">Copper</keyword>
<sequence>MDEDATDTPVSRRQFMTAVTGAAAAGAAGTAAAQEGTEGGGGGGATEEVVVGPGGSLVYEPADLEIAVGTTVNFVWDSDNHNIVVENQPDGAEWEGTEGPASKTYDTGHEYSHTFNTTGDYDYFCQPHVGAGMEASISVVESLEPAGSSGPVLPGSAKTLAVAGTAALLSVLSMAYFFMRYGGDFETPE</sequence>
<feature type="binding site" evidence="7">
    <location>
        <position position="125"/>
    </location>
    <ligand>
        <name>Cu cation</name>
        <dbReference type="ChEBI" id="CHEBI:23378"/>
    </ligand>
</feature>
<evidence type="ECO:0000256" key="4">
    <source>
        <dbReference type="ARBA" id="ARBA00022982"/>
    </source>
</evidence>
<evidence type="ECO:0000256" key="7">
    <source>
        <dbReference type="PIRSR" id="PIRSR602387-1"/>
    </source>
</evidence>
<dbReference type="Pfam" id="PF00127">
    <property type="entry name" value="Copper-bind"/>
    <property type="match status" value="1"/>
</dbReference>
<gene>
    <name evidence="9" type="ORF">ACFQGB_02055</name>
</gene>
<dbReference type="PROSITE" id="PS51318">
    <property type="entry name" value="TAT"/>
    <property type="match status" value="1"/>
</dbReference>
<keyword evidence="3 7" id="KW-0479">Metal-binding</keyword>
<evidence type="ECO:0000256" key="1">
    <source>
        <dbReference type="ARBA" id="ARBA00004370"/>
    </source>
</evidence>
<dbReference type="Gene3D" id="2.60.40.420">
    <property type="entry name" value="Cupredoxins - blue copper proteins"/>
    <property type="match status" value="1"/>
</dbReference>
<evidence type="ECO:0000256" key="6">
    <source>
        <dbReference type="ARBA" id="ARBA00023136"/>
    </source>
</evidence>
<dbReference type="RefSeq" id="WP_336348657.1">
    <property type="nucleotide sequence ID" value="NZ_JAZAQL010000001.1"/>
</dbReference>
<dbReference type="InterPro" id="IPR002387">
    <property type="entry name" value="Plastocyanin"/>
</dbReference>
<dbReference type="PROSITE" id="PS00196">
    <property type="entry name" value="COPPER_BLUE"/>
    <property type="match status" value="1"/>
</dbReference>
<keyword evidence="6" id="KW-0472">Membrane</keyword>
<evidence type="ECO:0000256" key="3">
    <source>
        <dbReference type="ARBA" id="ARBA00022723"/>
    </source>
</evidence>
<dbReference type="AlphaFoldDB" id="A0ABD5V9C3"/>
<dbReference type="InterPro" id="IPR000923">
    <property type="entry name" value="BlueCu_1"/>
</dbReference>
<feature type="domain" description="Blue (type 1) copper" evidence="8">
    <location>
        <begin position="51"/>
        <end position="139"/>
    </location>
</feature>
<keyword evidence="4" id="KW-0249">Electron transport</keyword>
<dbReference type="SUPFAM" id="SSF49503">
    <property type="entry name" value="Cupredoxins"/>
    <property type="match status" value="1"/>
</dbReference>
<dbReference type="InterPro" id="IPR008972">
    <property type="entry name" value="Cupredoxin"/>
</dbReference>
<protein>
    <submittedName>
        <fullName evidence="9">Plastocyanin/azurin family copper-binding protein</fullName>
    </submittedName>
</protein>
<evidence type="ECO:0000256" key="5">
    <source>
        <dbReference type="ARBA" id="ARBA00023008"/>
    </source>
</evidence>
<dbReference type="PRINTS" id="PR00157">
    <property type="entry name" value="PLASTOCYANIN"/>
</dbReference>
<keyword evidence="2" id="KW-0813">Transport</keyword>
<keyword evidence="10" id="KW-1185">Reference proteome</keyword>
<evidence type="ECO:0000259" key="8">
    <source>
        <dbReference type="Pfam" id="PF00127"/>
    </source>
</evidence>
<name>A0ABD5V9C3_9EURY</name>
<proteinExistence type="predicted"/>
<dbReference type="PANTHER" id="PTHR34192">
    <property type="entry name" value="PLASTOCYANIN MAJOR ISOFORM, CHLOROPLASTIC-RELATED"/>
    <property type="match status" value="1"/>
</dbReference>
<feature type="binding site" evidence="7">
    <location>
        <position position="133"/>
    </location>
    <ligand>
        <name>Cu cation</name>
        <dbReference type="ChEBI" id="CHEBI:23378"/>
    </ligand>
</feature>
<dbReference type="GO" id="GO:0016020">
    <property type="term" value="C:membrane"/>
    <property type="evidence" value="ECO:0007669"/>
    <property type="project" value="UniProtKB-SubCell"/>
</dbReference>
<comment type="cofactor">
    <cofactor evidence="7">
        <name>Cu(2+)</name>
        <dbReference type="ChEBI" id="CHEBI:29036"/>
    </cofactor>
    <text evidence="7">The crystal structure with reduced Cu(1+) has also been determined.</text>
</comment>
<comment type="subcellular location">
    <subcellularLocation>
        <location evidence="1">Membrane</location>
    </subcellularLocation>
</comment>
<dbReference type="Proteomes" id="UP001596395">
    <property type="component" value="Unassembled WGS sequence"/>
</dbReference>
<feature type="binding site" evidence="7">
    <location>
        <position position="128"/>
    </location>
    <ligand>
        <name>Cu cation</name>
        <dbReference type="ChEBI" id="CHEBI:23378"/>
    </ligand>
</feature>
<comment type="caution">
    <text evidence="9">The sequence shown here is derived from an EMBL/GenBank/DDBJ whole genome shotgun (WGS) entry which is preliminary data.</text>
</comment>
<evidence type="ECO:0000256" key="2">
    <source>
        <dbReference type="ARBA" id="ARBA00022448"/>
    </source>
</evidence>
<reference evidence="9 10" key="1">
    <citation type="journal article" date="2019" name="Int. J. Syst. Evol. Microbiol.">
        <title>The Global Catalogue of Microorganisms (GCM) 10K type strain sequencing project: providing services to taxonomists for standard genome sequencing and annotation.</title>
        <authorList>
            <consortium name="The Broad Institute Genomics Platform"/>
            <consortium name="The Broad Institute Genome Sequencing Center for Infectious Disease"/>
            <person name="Wu L."/>
            <person name="Ma J."/>
        </authorList>
    </citation>
    <scope>NUCLEOTIDE SEQUENCE [LARGE SCALE GENOMIC DNA]</scope>
    <source>
        <strain evidence="9 10">GX26</strain>
    </source>
</reference>
<organism evidence="9 10">
    <name type="scientific">Halorubellus litoreus</name>
    <dbReference type="NCBI Taxonomy" id="755308"/>
    <lineage>
        <taxon>Archaea</taxon>
        <taxon>Methanobacteriati</taxon>
        <taxon>Methanobacteriota</taxon>
        <taxon>Stenosarchaea group</taxon>
        <taxon>Halobacteria</taxon>
        <taxon>Halobacteriales</taxon>
        <taxon>Halorubellaceae</taxon>
        <taxon>Halorubellus</taxon>
    </lineage>
</organism>
<feature type="binding site" evidence="7">
    <location>
        <position position="81"/>
    </location>
    <ligand>
        <name>Cu cation</name>
        <dbReference type="ChEBI" id="CHEBI:23378"/>
    </ligand>
</feature>
<dbReference type="PANTHER" id="PTHR34192:SF10">
    <property type="entry name" value="PLASTOCYANIN MAJOR ISOFORM, CHLOROPLASTIC-RELATED"/>
    <property type="match status" value="1"/>
</dbReference>
<accession>A0ABD5V9C3</accession>
<dbReference type="EMBL" id="JBHSXN010000001">
    <property type="protein sequence ID" value="MFC6951636.1"/>
    <property type="molecule type" value="Genomic_DNA"/>
</dbReference>
<evidence type="ECO:0000313" key="10">
    <source>
        <dbReference type="Proteomes" id="UP001596395"/>
    </source>
</evidence>
<dbReference type="InterPro" id="IPR006311">
    <property type="entry name" value="TAT_signal"/>
</dbReference>
<dbReference type="InterPro" id="IPR028871">
    <property type="entry name" value="BlueCu_1_BS"/>
</dbReference>
<dbReference type="GO" id="GO:0046872">
    <property type="term" value="F:metal ion binding"/>
    <property type="evidence" value="ECO:0007669"/>
    <property type="project" value="UniProtKB-KW"/>
</dbReference>
<evidence type="ECO:0000313" key="9">
    <source>
        <dbReference type="EMBL" id="MFC6951636.1"/>
    </source>
</evidence>